<evidence type="ECO:0000313" key="2">
    <source>
        <dbReference type="Proteomes" id="UP000838412"/>
    </source>
</evidence>
<gene>
    <name evidence="1" type="primary">Hypp4046</name>
    <name evidence="1" type="ORF">BLAG_LOCUS21728</name>
</gene>
<dbReference type="Proteomes" id="UP000838412">
    <property type="component" value="Chromosome 7"/>
</dbReference>
<proteinExistence type="predicted"/>
<name>A0A8K0EZJ8_BRALA</name>
<evidence type="ECO:0000313" key="1">
    <source>
        <dbReference type="EMBL" id="CAH1268952.1"/>
    </source>
</evidence>
<protein>
    <submittedName>
        <fullName evidence="1">Hypp4046 protein</fullName>
    </submittedName>
</protein>
<accession>A0A8K0EZJ8</accession>
<dbReference type="EMBL" id="OV696692">
    <property type="protein sequence ID" value="CAH1268952.1"/>
    <property type="molecule type" value="Genomic_DNA"/>
</dbReference>
<organism evidence="1 2">
    <name type="scientific">Branchiostoma lanceolatum</name>
    <name type="common">Common lancelet</name>
    <name type="synonym">Amphioxus lanceolatum</name>
    <dbReference type="NCBI Taxonomy" id="7740"/>
    <lineage>
        <taxon>Eukaryota</taxon>
        <taxon>Metazoa</taxon>
        <taxon>Chordata</taxon>
        <taxon>Cephalochordata</taxon>
        <taxon>Leptocardii</taxon>
        <taxon>Amphioxiformes</taxon>
        <taxon>Branchiostomatidae</taxon>
        <taxon>Branchiostoma</taxon>
    </lineage>
</organism>
<dbReference type="AlphaFoldDB" id="A0A8K0EZJ8"/>
<reference evidence="1" key="1">
    <citation type="submission" date="2022-01" db="EMBL/GenBank/DDBJ databases">
        <authorList>
            <person name="Braso-Vives M."/>
        </authorList>
    </citation>
    <scope>NUCLEOTIDE SEQUENCE</scope>
</reference>
<sequence>MHVPGLRHARGGIYKCKHFQAGILQHDGAARDAEKSHIADALRNRERLQPSEYKRLAFLSSDDEEVFTAYCRENGLQQLPKREFEHMAIEDAVQYSALFCASLEIP</sequence>
<keyword evidence="2" id="KW-1185">Reference proteome</keyword>